<feature type="region of interest" description="Disordered" evidence="1">
    <location>
        <begin position="51"/>
        <end position="78"/>
    </location>
</feature>
<feature type="compositionally biased region" description="Low complexity" evidence="1">
    <location>
        <begin position="64"/>
        <end position="76"/>
    </location>
</feature>
<gene>
    <name evidence="2" type="ORF">SSFG_02136</name>
</gene>
<evidence type="ECO:0000313" key="2">
    <source>
        <dbReference type="EMBL" id="EFE66887.2"/>
    </source>
</evidence>
<dbReference type="Proteomes" id="UP000003824">
    <property type="component" value="Unassembled WGS sequence"/>
</dbReference>
<dbReference type="EMBL" id="DS999641">
    <property type="protein sequence ID" value="EFE66887.2"/>
    <property type="molecule type" value="Genomic_DNA"/>
</dbReference>
<feature type="region of interest" description="Disordered" evidence="1">
    <location>
        <begin position="1"/>
        <end position="37"/>
    </location>
</feature>
<dbReference type="AlphaFoldDB" id="D5ZUM2"/>
<feature type="region of interest" description="Disordered" evidence="1">
    <location>
        <begin position="90"/>
        <end position="118"/>
    </location>
</feature>
<proteinExistence type="predicted"/>
<name>D5ZUM2_STRV1</name>
<organism evidence="2 3">
    <name type="scientific">Streptomyces viridosporus (strain ATCC 14672 / DSM 40746 / JCM 4963 / KCTC 9882 / NRRL B-12104 / FH 1290)</name>
    <name type="common">Streptomyces ghanaensis</name>
    <dbReference type="NCBI Taxonomy" id="566461"/>
    <lineage>
        <taxon>Bacteria</taxon>
        <taxon>Bacillati</taxon>
        <taxon>Actinomycetota</taxon>
        <taxon>Actinomycetes</taxon>
        <taxon>Kitasatosporales</taxon>
        <taxon>Streptomycetaceae</taxon>
        <taxon>Streptomyces</taxon>
    </lineage>
</organism>
<feature type="compositionally biased region" description="Basic and acidic residues" evidence="1">
    <location>
        <begin position="51"/>
        <end position="63"/>
    </location>
</feature>
<evidence type="ECO:0000313" key="3">
    <source>
        <dbReference type="Proteomes" id="UP000003824"/>
    </source>
</evidence>
<reference evidence="3" key="1">
    <citation type="submission" date="2008-12" db="EMBL/GenBank/DDBJ databases">
        <title>Annotation of Streptomyces ghanaensis ATCC 14672.</title>
        <authorList>
            <consortium name="The Broad Institute Genome Sequencing Platform"/>
            <consortium name="Broad Institute Microbial Sequencing Center"/>
            <person name="Fischbach M."/>
            <person name="Ward D."/>
            <person name="Young S."/>
            <person name="Kodira C.D."/>
            <person name="Zeng Q."/>
            <person name="Koehrsen M."/>
            <person name="Godfrey P."/>
            <person name="Alvarado L."/>
            <person name="Berlin A.M."/>
            <person name="Borenstein D."/>
            <person name="Chen Z."/>
            <person name="Engels R."/>
            <person name="Freedman E."/>
            <person name="Gellesch M."/>
            <person name="Goldberg J."/>
            <person name="Griggs A."/>
            <person name="Gujja S."/>
            <person name="Heiman D.I."/>
            <person name="Hepburn T.A."/>
            <person name="Howarth C."/>
            <person name="Jen D."/>
            <person name="Larson L."/>
            <person name="Lewis B."/>
            <person name="Mehta T."/>
            <person name="Park D."/>
            <person name="Pearson M."/>
            <person name="Roberts A."/>
            <person name="Saif S."/>
            <person name="Shea T.D."/>
            <person name="Shenoy N."/>
            <person name="Sisk P."/>
            <person name="Stolte C."/>
            <person name="Sykes S.N."/>
            <person name="Walk T."/>
            <person name="White J."/>
            <person name="Yandava C."/>
            <person name="Straight P."/>
            <person name="Clardy J."/>
            <person name="Hung D."/>
            <person name="Kolter R."/>
            <person name="Mekalanos J."/>
            <person name="Walker S."/>
            <person name="Walsh C.T."/>
            <person name="Wieland B.L.C."/>
            <person name="Ilzarbe M."/>
            <person name="Galagan J."/>
            <person name="Nusbaum C."/>
            <person name="Birren B."/>
        </authorList>
    </citation>
    <scope>NUCLEOTIDE SEQUENCE [LARGE SCALE GENOMIC DNA]</scope>
    <source>
        <strain evidence="3">ATCC 14672 / DSM 40746 / JCM 4963 / KCTC 9882 / NRRL B-12104 / FH 1290</strain>
    </source>
</reference>
<accession>D5ZUM2</accession>
<sequence length="136" mass="14578">MPAGIHSDTQCSECVSYASKSSGRSSHRRGSRAKGTNVFVFSKPVVVDRQPVPERLDHGERDVQPLGLQQQPLRPGIAGRPLRLSGVLRHRPAQGVGVRDPAHQRPTPAESSCVAHSRRPMPIVTAPVVGLATARG</sequence>
<evidence type="ECO:0000256" key="1">
    <source>
        <dbReference type="SAM" id="MobiDB-lite"/>
    </source>
</evidence>
<protein>
    <submittedName>
        <fullName evidence="2">Predicted protein</fullName>
    </submittedName>
</protein>